<dbReference type="AlphaFoldDB" id="A0A0V0GV48"/>
<proteinExistence type="predicted"/>
<dbReference type="EMBL" id="GEDG01030246">
    <property type="protein sequence ID" value="JAP12047.1"/>
    <property type="molecule type" value="Transcribed_RNA"/>
</dbReference>
<sequence>MYKKDRRRCIRTRSLANIQKKLVKLAMVMRNCLQNQVTQTRTRRDSLVFQLIGHSKLTMCLLGAHHWFELYRRQKDKVEKGRGSSPLFTELRIMHLDLS</sequence>
<reference evidence="1" key="1">
    <citation type="submission" date="2015-12" db="EMBL/GenBank/DDBJ databases">
        <title>Gene expression during late stages of embryo sac development: a critical building block for successful pollen-pistil interactions.</title>
        <authorList>
            <person name="Liu Y."/>
            <person name="Joly V."/>
            <person name="Sabar M."/>
            <person name="Matton D.P."/>
        </authorList>
    </citation>
    <scope>NUCLEOTIDE SEQUENCE</scope>
</reference>
<protein>
    <submittedName>
        <fullName evidence="1">Putative ovule protein</fullName>
    </submittedName>
</protein>
<evidence type="ECO:0000313" key="1">
    <source>
        <dbReference type="EMBL" id="JAP12047.1"/>
    </source>
</evidence>
<name>A0A0V0GV48_SOLCH</name>
<organism evidence="1">
    <name type="scientific">Solanum chacoense</name>
    <name type="common">Chaco potato</name>
    <dbReference type="NCBI Taxonomy" id="4108"/>
    <lineage>
        <taxon>Eukaryota</taxon>
        <taxon>Viridiplantae</taxon>
        <taxon>Streptophyta</taxon>
        <taxon>Embryophyta</taxon>
        <taxon>Tracheophyta</taxon>
        <taxon>Spermatophyta</taxon>
        <taxon>Magnoliopsida</taxon>
        <taxon>eudicotyledons</taxon>
        <taxon>Gunneridae</taxon>
        <taxon>Pentapetalae</taxon>
        <taxon>asterids</taxon>
        <taxon>lamiids</taxon>
        <taxon>Solanales</taxon>
        <taxon>Solanaceae</taxon>
        <taxon>Solanoideae</taxon>
        <taxon>Solaneae</taxon>
        <taxon>Solanum</taxon>
    </lineage>
</organism>
<accession>A0A0V0GV48</accession>